<dbReference type="SMART" id="SM00397">
    <property type="entry name" value="t_SNARE"/>
    <property type="match status" value="1"/>
</dbReference>
<evidence type="ECO:0000256" key="8">
    <source>
        <dbReference type="ARBA" id="ARBA00012483"/>
    </source>
</evidence>
<comment type="subunit">
    <text evidence="7">Homodimer.</text>
</comment>
<dbReference type="Pfam" id="PF25563">
    <property type="entry name" value="TPR_SYVN1_N"/>
    <property type="match status" value="1"/>
</dbReference>
<keyword evidence="15" id="KW-0833">Ubl conjugation pathway</keyword>
<organism evidence="28 29">
    <name type="scientific">Mesorhabditis belari</name>
    <dbReference type="NCBI Taxonomy" id="2138241"/>
    <lineage>
        <taxon>Eukaryota</taxon>
        <taxon>Metazoa</taxon>
        <taxon>Ecdysozoa</taxon>
        <taxon>Nematoda</taxon>
        <taxon>Chromadorea</taxon>
        <taxon>Rhabditida</taxon>
        <taxon>Rhabditina</taxon>
        <taxon>Rhabditomorpha</taxon>
        <taxon>Rhabditoidea</taxon>
        <taxon>Rhabditidae</taxon>
        <taxon>Mesorhabditinae</taxon>
        <taxon>Mesorhabditis</taxon>
    </lineage>
</organism>
<evidence type="ECO:0000313" key="28">
    <source>
        <dbReference type="Proteomes" id="UP000887575"/>
    </source>
</evidence>
<feature type="domain" description="RING-type" evidence="26">
    <location>
        <begin position="704"/>
        <end position="745"/>
    </location>
</feature>
<dbReference type="GO" id="GO:0006886">
    <property type="term" value="P:intracellular protein transport"/>
    <property type="evidence" value="ECO:0007669"/>
    <property type="project" value="InterPro"/>
</dbReference>
<dbReference type="FunFam" id="3.30.40.10:FF:000088">
    <property type="entry name" value="E3 ubiquitin-protein ligase synoviolin"/>
    <property type="match status" value="1"/>
</dbReference>
<reference evidence="29" key="1">
    <citation type="submission" date="2024-02" db="UniProtKB">
        <authorList>
            <consortium name="WormBaseParasite"/>
        </authorList>
    </citation>
    <scope>IDENTIFICATION</scope>
</reference>
<evidence type="ECO:0000256" key="24">
    <source>
        <dbReference type="SAM" id="MobiDB-lite"/>
    </source>
</evidence>
<evidence type="ECO:0000256" key="14">
    <source>
        <dbReference type="ARBA" id="ARBA00022775"/>
    </source>
</evidence>
<feature type="compositionally biased region" description="Low complexity" evidence="24">
    <location>
        <begin position="812"/>
        <end position="826"/>
    </location>
</feature>
<dbReference type="CDD" id="cd16479">
    <property type="entry name" value="RING-H2_synoviolin"/>
    <property type="match status" value="1"/>
</dbReference>
<evidence type="ECO:0000256" key="7">
    <source>
        <dbReference type="ARBA" id="ARBA00011738"/>
    </source>
</evidence>
<evidence type="ECO:0000259" key="26">
    <source>
        <dbReference type="PROSITE" id="PS50089"/>
    </source>
</evidence>
<evidence type="ECO:0000259" key="27">
    <source>
        <dbReference type="PROSITE" id="PS50192"/>
    </source>
</evidence>
<evidence type="ECO:0000256" key="17">
    <source>
        <dbReference type="ARBA" id="ARBA00022833"/>
    </source>
</evidence>
<dbReference type="Gene3D" id="3.30.40.10">
    <property type="entry name" value="Zinc/RING finger domain, C3HC4 (zinc finger)"/>
    <property type="match status" value="1"/>
</dbReference>
<evidence type="ECO:0000256" key="6">
    <source>
        <dbReference type="ARBA" id="ARBA00010089"/>
    </source>
</evidence>
<dbReference type="PROSITE" id="PS50089">
    <property type="entry name" value="ZF_RING_2"/>
    <property type="match status" value="1"/>
</dbReference>
<dbReference type="SUPFAM" id="SSF47661">
    <property type="entry name" value="t-snare proteins"/>
    <property type="match status" value="1"/>
</dbReference>
<dbReference type="Pfam" id="PF05739">
    <property type="entry name" value="SNARE"/>
    <property type="match status" value="1"/>
</dbReference>
<evidence type="ECO:0000256" key="10">
    <source>
        <dbReference type="ARBA" id="ARBA00022679"/>
    </source>
</evidence>
<comment type="subcellular location">
    <subcellularLocation>
        <location evidence="3">Endoplasmic reticulum membrane</location>
        <topology evidence="3">Multi-pass membrane protein</topology>
    </subcellularLocation>
    <subcellularLocation>
        <location evidence="2">Membrane</location>
        <topology evidence="2">Single-pass type IV membrane protein</topology>
    </subcellularLocation>
</comment>
<dbReference type="GO" id="GO:0016192">
    <property type="term" value="P:vesicle-mediated transport"/>
    <property type="evidence" value="ECO:0007669"/>
    <property type="project" value="InterPro"/>
</dbReference>
<dbReference type="InterPro" id="IPR010989">
    <property type="entry name" value="SNARE"/>
</dbReference>
<sequence length="1028" mass="114686">MSDLSAIRSRRRYRGTDDTSQYTTQGGTAAQLGQTAINFDFQQPEVKEHNFQQTVSTSINTVFGASTTQLWNSAQEAFSSFQPSYYLPTSSSFSNLPPSEPEEPASKDPELIWFGKEEKIPANMPSRDRTTEFKTTAKSFQMKQQGNGFPQASHKNGVINESIQFNQIAKRIGRDMSLTCAKMERLAELAKKKSLFNDGHEVEGLSKDITEAIKALNKQIAALQEYSRKRNGQTTSKQGQGHSNLVVVGLQSKLANVSKDFQTVLEVRTENLKHQKSRREMFSMAGPEISSLPTSSGTPMIRSRLLDDDASAGGSVTLNMDLLAPHQSQQVYADQSTAYAQARSDTMALIEGSVSELGQIFSQLARLVSEQGEMIERIDSNVEDTAINIDAAHTEILRYFHSISQNRWLMIKMRVSAALIVWSSFAMTAATVTHAFLIHKQFYPSIVYLTKSNASMAVIYTQAIILAYLVFQLMRRIFFGDLRASESEHLSERTYAAIMETCLAFTVFRDEFNSTFVMQFGLLLFVKAFHWLSEDRVDMMERSPVITLKFHLRMMALVCLLGGIDSFMVSHAYFTTLIRGASAQIVFGFEYAILMTVVFHVTIKYVLHMHDLRSATQWENKTVYMLHTELFINAIRCGIYFCFMAFMLKVHTFPLFAVRPFYHSLRDFKKALADVVLSRRAINAMNNRFPVVSAEELSRMDATCIICREEMTVESAPKRLPCNHVFHSNCLRSWFQRQQTCPTCRTNILNNVPTAPAQNAAPGANNNAMNNNNNGVAFGNVQGMAMRIPPNFFPLMAHQFAHQPPPVPPQNAERQNQQGGEAQAEQPMPDHAPFTMPPFMFQPPPPPPMFGMPGMFPPPPFPFPPRPSFSGLTDEELRQLEGNTRGALEARIQTLSNISSLLDAAVLQMQQYISIVSMPLTSFNATETPSTSERPNDTPTTTPTPTIPTPKLNTTFGPSSSNSGITASSNSEAEASSTKVEPSDEKATTSDIGPNGDDGEMPPSTSENTNDPLDAMRQRRLQKFAKTE</sequence>
<dbReference type="GO" id="GO:0043161">
    <property type="term" value="P:proteasome-mediated ubiquitin-dependent protein catabolic process"/>
    <property type="evidence" value="ECO:0007669"/>
    <property type="project" value="TreeGrafter"/>
</dbReference>
<keyword evidence="28" id="KW-1185">Reference proteome</keyword>
<feature type="compositionally biased region" description="Polar residues" evidence="24">
    <location>
        <begin position="18"/>
        <end position="29"/>
    </location>
</feature>
<dbReference type="SUPFAM" id="SSF57850">
    <property type="entry name" value="RING/U-box"/>
    <property type="match status" value="1"/>
</dbReference>
<evidence type="ECO:0000256" key="3">
    <source>
        <dbReference type="ARBA" id="ARBA00004477"/>
    </source>
</evidence>
<evidence type="ECO:0000256" key="2">
    <source>
        <dbReference type="ARBA" id="ARBA00004211"/>
    </source>
</evidence>
<evidence type="ECO:0000256" key="9">
    <source>
        <dbReference type="ARBA" id="ARBA00022448"/>
    </source>
</evidence>
<evidence type="ECO:0000256" key="12">
    <source>
        <dbReference type="ARBA" id="ARBA00022723"/>
    </source>
</evidence>
<feature type="domain" description="T-SNARE coiled-coil homology" evidence="27">
    <location>
        <begin position="337"/>
        <end position="399"/>
    </location>
</feature>
<evidence type="ECO:0000256" key="11">
    <source>
        <dbReference type="ARBA" id="ARBA00022692"/>
    </source>
</evidence>
<keyword evidence="9" id="KW-0813">Transport</keyword>
<dbReference type="PANTHER" id="PTHR22763">
    <property type="entry name" value="RING ZINC FINGER PROTEIN"/>
    <property type="match status" value="1"/>
</dbReference>
<dbReference type="GO" id="GO:0061630">
    <property type="term" value="F:ubiquitin protein ligase activity"/>
    <property type="evidence" value="ECO:0007669"/>
    <property type="project" value="UniProtKB-EC"/>
</dbReference>
<evidence type="ECO:0000256" key="25">
    <source>
        <dbReference type="SAM" id="Phobius"/>
    </source>
</evidence>
<dbReference type="GO" id="GO:0008270">
    <property type="term" value="F:zinc ion binding"/>
    <property type="evidence" value="ECO:0007669"/>
    <property type="project" value="UniProtKB-KW"/>
</dbReference>
<evidence type="ECO:0000256" key="4">
    <source>
        <dbReference type="ARBA" id="ARBA00004906"/>
    </source>
</evidence>
<dbReference type="InterPro" id="IPR050731">
    <property type="entry name" value="HRD1_E3_ubiq-ligases"/>
</dbReference>
<dbReference type="InterPro" id="IPR006012">
    <property type="entry name" value="Syntaxin/epimorphin_CS"/>
</dbReference>
<dbReference type="InterPro" id="IPR058051">
    <property type="entry name" value="Znf_RING_synoviolin"/>
</dbReference>
<dbReference type="AlphaFoldDB" id="A0AAF3FQD5"/>
<feature type="compositionally biased region" description="Basic residues" evidence="24">
    <location>
        <begin position="1018"/>
        <end position="1028"/>
    </location>
</feature>
<feature type="compositionally biased region" description="Low complexity" evidence="24">
    <location>
        <begin position="938"/>
        <end position="977"/>
    </location>
</feature>
<dbReference type="PROSITE" id="PS00914">
    <property type="entry name" value="SYNTAXIN"/>
    <property type="match status" value="1"/>
</dbReference>
<keyword evidence="17" id="KW-0862">Zinc</keyword>
<dbReference type="InterPro" id="IPR001841">
    <property type="entry name" value="Znf_RING"/>
</dbReference>
<evidence type="ECO:0000256" key="22">
    <source>
        <dbReference type="ARBA" id="ARBA00078468"/>
    </source>
</evidence>
<dbReference type="CDD" id="cd15844">
    <property type="entry name" value="SNARE_syntaxin5"/>
    <property type="match status" value="1"/>
</dbReference>
<dbReference type="PROSITE" id="PS50192">
    <property type="entry name" value="T_SNARE"/>
    <property type="match status" value="1"/>
</dbReference>
<dbReference type="EC" id="2.3.2.27" evidence="8"/>
<evidence type="ECO:0000256" key="23">
    <source>
        <dbReference type="PROSITE-ProRule" id="PRU00175"/>
    </source>
</evidence>
<feature type="transmembrane region" description="Helical" evidence="25">
    <location>
        <begin position="457"/>
        <end position="478"/>
    </location>
</feature>
<evidence type="ECO:0000256" key="19">
    <source>
        <dbReference type="ARBA" id="ARBA00023136"/>
    </source>
</evidence>
<keyword evidence="14" id="KW-0532">Neurotransmitter transport</keyword>
<dbReference type="Pfam" id="PF13639">
    <property type="entry name" value="zf-RING_2"/>
    <property type="match status" value="1"/>
</dbReference>
<feature type="region of interest" description="Disordered" evidence="24">
    <location>
        <begin position="799"/>
        <end position="831"/>
    </location>
</feature>
<dbReference type="GO" id="GO:0036503">
    <property type="term" value="P:ERAD pathway"/>
    <property type="evidence" value="ECO:0007669"/>
    <property type="project" value="TreeGrafter"/>
</dbReference>
<dbReference type="Proteomes" id="UP000887575">
    <property type="component" value="Unassembled WGS sequence"/>
</dbReference>
<comment type="catalytic activity">
    <reaction evidence="1">
        <text>S-ubiquitinyl-[E2 ubiquitin-conjugating enzyme]-L-cysteine + [acceptor protein]-L-lysine = [E2 ubiquitin-conjugating enzyme]-L-cysteine + N(6)-ubiquitinyl-[acceptor protein]-L-lysine.</text>
        <dbReference type="EC" id="2.3.2.27"/>
    </reaction>
</comment>
<feature type="region of interest" description="Disordered" evidence="24">
    <location>
        <begin position="1"/>
        <end position="29"/>
    </location>
</feature>
<keyword evidence="13 23" id="KW-0863">Zinc-finger</keyword>
<keyword evidence="19 25" id="KW-0472">Membrane</keyword>
<dbReference type="GO" id="GO:0005789">
    <property type="term" value="C:endoplasmic reticulum membrane"/>
    <property type="evidence" value="ECO:0007669"/>
    <property type="project" value="UniProtKB-SubCell"/>
</dbReference>
<evidence type="ECO:0000256" key="1">
    <source>
        <dbReference type="ARBA" id="ARBA00000900"/>
    </source>
</evidence>
<evidence type="ECO:0000256" key="21">
    <source>
        <dbReference type="ARBA" id="ARBA00075113"/>
    </source>
</evidence>
<dbReference type="Gene3D" id="1.20.58.70">
    <property type="match status" value="1"/>
</dbReference>
<name>A0AAF3FQD5_9BILA</name>
<keyword evidence="11 25" id="KW-0812">Transmembrane</keyword>
<feature type="transmembrane region" description="Helical" evidence="25">
    <location>
        <begin position="514"/>
        <end position="533"/>
    </location>
</feature>
<feature type="region of interest" description="Disordered" evidence="24">
    <location>
        <begin position="925"/>
        <end position="1028"/>
    </location>
</feature>
<keyword evidence="12" id="KW-0479">Metal-binding</keyword>
<dbReference type="GO" id="GO:0005484">
    <property type="term" value="F:SNAP receptor activity"/>
    <property type="evidence" value="ECO:0007669"/>
    <property type="project" value="InterPro"/>
</dbReference>
<feature type="transmembrane region" description="Helical" evidence="25">
    <location>
        <begin position="554"/>
        <end position="574"/>
    </location>
</feature>
<keyword evidence="16" id="KW-0256">Endoplasmic reticulum</keyword>
<feature type="transmembrane region" description="Helical" evidence="25">
    <location>
        <begin position="415"/>
        <end position="437"/>
    </location>
</feature>
<dbReference type="GO" id="GO:0006836">
    <property type="term" value="P:neurotransmitter transport"/>
    <property type="evidence" value="ECO:0007669"/>
    <property type="project" value="UniProtKB-KW"/>
</dbReference>
<evidence type="ECO:0000256" key="18">
    <source>
        <dbReference type="ARBA" id="ARBA00022989"/>
    </source>
</evidence>
<feature type="transmembrane region" description="Helical" evidence="25">
    <location>
        <begin position="628"/>
        <end position="648"/>
    </location>
</feature>
<evidence type="ECO:0000256" key="20">
    <source>
        <dbReference type="ARBA" id="ARBA00070586"/>
    </source>
</evidence>
<dbReference type="SMART" id="SM00184">
    <property type="entry name" value="RING"/>
    <property type="match status" value="1"/>
</dbReference>
<dbReference type="InterPro" id="IPR057992">
    <property type="entry name" value="TPR_SYVN1_N"/>
</dbReference>
<dbReference type="PANTHER" id="PTHR22763:SF184">
    <property type="entry name" value="E3 UBIQUITIN-PROTEIN LIGASE SYNOVIOLIN"/>
    <property type="match status" value="1"/>
</dbReference>
<evidence type="ECO:0000313" key="29">
    <source>
        <dbReference type="WBParaSite" id="MBELARI_LOCUS9422"/>
    </source>
</evidence>
<dbReference type="InterPro" id="IPR000727">
    <property type="entry name" value="T_SNARE_dom"/>
</dbReference>
<comment type="similarity">
    <text evidence="5">Belongs to the syntaxin family.</text>
</comment>
<accession>A0AAF3FQD5</accession>
<evidence type="ECO:0000256" key="5">
    <source>
        <dbReference type="ARBA" id="ARBA00009063"/>
    </source>
</evidence>
<comment type="similarity">
    <text evidence="6">Belongs to the HRD1 family.</text>
</comment>
<evidence type="ECO:0000256" key="16">
    <source>
        <dbReference type="ARBA" id="ARBA00022824"/>
    </source>
</evidence>
<dbReference type="InterPro" id="IPR013083">
    <property type="entry name" value="Znf_RING/FYVE/PHD"/>
</dbReference>
<feature type="transmembrane region" description="Helical" evidence="25">
    <location>
        <begin position="586"/>
        <end position="607"/>
    </location>
</feature>
<evidence type="ECO:0000256" key="13">
    <source>
        <dbReference type="ARBA" id="ARBA00022771"/>
    </source>
</evidence>
<proteinExistence type="inferred from homology"/>
<protein>
    <recommendedName>
        <fullName evidence="20">E3 ubiquitin-protein ligase hrd-1</fullName>
        <ecNumber evidence="8">2.3.2.27</ecNumber>
    </recommendedName>
    <alternativeName>
        <fullName evidence="22">RING-type E3 ubiquitin transferase hrd-1</fullName>
    </alternativeName>
    <alternativeName>
        <fullName evidence="21">Suppressor/enhancer of lin-12</fullName>
    </alternativeName>
</protein>
<evidence type="ECO:0000256" key="15">
    <source>
        <dbReference type="ARBA" id="ARBA00022786"/>
    </source>
</evidence>
<dbReference type="WBParaSite" id="MBELARI_LOCUS9422">
    <property type="protein sequence ID" value="MBELARI_LOCUS9422"/>
    <property type="gene ID" value="MBELARI_LOCUS9422"/>
</dbReference>
<keyword evidence="10" id="KW-0808">Transferase</keyword>
<comment type="pathway">
    <text evidence="4">Protein modification; protein ubiquitination.</text>
</comment>
<keyword evidence="18 25" id="KW-1133">Transmembrane helix</keyword>